<keyword evidence="3" id="KW-1185">Reference proteome</keyword>
<evidence type="ECO:0000313" key="2">
    <source>
        <dbReference type="EMBL" id="MCH4812762.1"/>
    </source>
</evidence>
<organism evidence="2 3">
    <name type="scientific">Vreelandella neptunia</name>
    <dbReference type="NCBI Taxonomy" id="115551"/>
    <lineage>
        <taxon>Bacteria</taxon>
        <taxon>Pseudomonadati</taxon>
        <taxon>Pseudomonadota</taxon>
        <taxon>Gammaproteobacteria</taxon>
        <taxon>Oceanospirillales</taxon>
        <taxon>Halomonadaceae</taxon>
        <taxon>Vreelandella</taxon>
    </lineage>
</organism>
<keyword evidence="1" id="KW-0472">Membrane</keyword>
<gene>
    <name evidence="2" type="ORF">MLE19_15615</name>
</gene>
<reference evidence="2 3" key="1">
    <citation type="submission" date="2022-03" db="EMBL/GenBank/DDBJ databases">
        <title>Genomic signatures underlying metal tolerance in selected Arctic bacterial isolates.</title>
        <authorList>
            <person name="Thomas F.A."/>
            <person name="Venkatachalam S."/>
            <person name="Krishnan K.P."/>
        </authorList>
    </citation>
    <scope>NUCLEOTIDE SEQUENCE [LARGE SCALE GENOMIC DNA]</scope>
    <source>
        <strain evidence="2 3">HM116</strain>
    </source>
</reference>
<evidence type="ECO:0000313" key="3">
    <source>
        <dbReference type="Proteomes" id="UP001320609"/>
    </source>
</evidence>
<dbReference type="RefSeq" id="WP_240719065.1">
    <property type="nucleotide sequence ID" value="NZ_JAKVTW010000013.1"/>
</dbReference>
<evidence type="ECO:0008006" key="4">
    <source>
        <dbReference type="Google" id="ProtNLM"/>
    </source>
</evidence>
<evidence type="ECO:0000256" key="1">
    <source>
        <dbReference type="SAM" id="Phobius"/>
    </source>
</evidence>
<dbReference type="Proteomes" id="UP001320609">
    <property type="component" value="Unassembled WGS sequence"/>
</dbReference>
<protein>
    <recommendedName>
        <fullName evidence="4">Transmembrane protein</fullName>
    </recommendedName>
</protein>
<name>A0ABS9S9I1_9GAMM</name>
<proteinExistence type="predicted"/>
<accession>A0ABS9S9I1</accession>
<sequence>MQDAKHIRRQRLKLMLIFVIFAAPMVAAWGMVELRIGIPDRHTAHGEVDLTLPILDEWPLTTLADNEEETWILAFDCTKECEARQDELWRLHRALGREAPRLKRLRIGGSVELLPGEVVSEWQHLPPWHKENSVWLLDPMGRPALAFNQSVATKYVLDDIQHLFKVNPQ</sequence>
<keyword evidence="1" id="KW-1133">Transmembrane helix</keyword>
<dbReference type="EMBL" id="JAKVTW010000013">
    <property type="protein sequence ID" value="MCH4812762.1"/>
    <property type="molecule type" value="Genomic_DNA"/>
</dbReference>
<feature type="transmembrane region" description="Helical" evidence="1">
    <location>
        <begin position="12"/>
        <end position="32"/>
    </location>
</feature>
<comment type="caution">
    <text evidence="2">The sequence shown here is derived from an EMBL/GenBank/DDBJ whole genome shotgun (WGS) entry which is preliminary data.</text>
</comment>
<keyword evidence="1" id="KW-0812">Transmembrane</keyword>